<dbReference type="EMBL" id="GEDV01008995">
    <property type="protein sequence ID" value="JAP79562.1"/>
    <property type="molecule type" value="Transcribed_RNA"/>
</dbReference>
<evidence type="ECO:0000259" key="7">
    <source>
        <dbReference type="PROSITE" id="PS50215"/>
    </source>
</evidence>
<reference evidence="8" key="1">
    <citation type="journal article" date="2016" name="Ticks Tick Borne Dis.">
        <title>De novo assembly and annotation of the salivary gland transcriptome of Rhipicephalus appendiculatus male and female ticks during blood feeding.</title>
        <authorList>
            <person name="de Castro M.H."/>
            <person name="de Klerk D."/>
            <person name="Pienaar R."/>
            <person name="Latif A.A."/>
            <person name="Rees D.J."/>
            <person name="Mans B.J."/>
        </authorList>
    </citation>
    <scope>NUCLEOTIDE SEQUENCE</scope>
    <source>
        <tissue evidence="8">Salivary glands</tissue>
    </source>
</reference>
<feature type="binding site" evidence="5">
    <location>
        <position position="368"/>
    </location>
    <ligand>
        <name>Zn(2+)</name>
        <dbReference type="ChEBI" id="CHEBI:29105"/>
        <note>catalytic</note>
    </ligand>
</feature>
<feature type="binding site" evidence="5">
    <location>
        <position position="378"/>
    </location>
    <ligand>
        <name>Zn(2+)</name>
        <dbReference type="ChEBI" id="CHEBI:29105"/>
        <note>catalytic</note>
    </ligand>
</feature>
<accession>A0A131YLY5</accession>
<dbReference type="InterPro" id="IPR001590">
    <property type="entry name" value="Peptidase_M12B"/>
</dbReference>
<sequence length="517" mass="58098">MSEAAIYFRRIRPAFEDHSVDATFVSMAMQNNQLTYTNAREMFVVAIILQFVLCWCSGEEQDVIAYPSILEERMDGAALVVKITGDITLNLERSSVLADDLLFVTSNKEEDHVERVDTSFIQKNLYHDTHRQSSVMVRSTEGAVQVEGILGSELRIKPLLQAPRSLDGQIAHKVYEVEEIADSRGMRMAYAPPRKRGRRNGQRRNNTRKHEAAKPQDNSDSFVVEVHIISDNKHQRSFKKNEELIAYMAITTNAVNLRYLDMSRPKVSFILVGITRSRDDAFATLHQGLLDAPATLGGLEKYIENGRVPGSNDIVLLVSGLDMFNKQNGKINTGLAGLAFCGTVCGKLKIAESEDIATTYNGITAIAHELCHVMGSPHDETPECPWEEGYLMSYVDGGLKKYRLSPCSEKAVRNVYQKLKPECIQVQTKTNYMEKHKQYPGQTVRAMYYCKKVLKKSGGRWFVKNPHDLSSKCKMACCHQEAGLRYTCWTVSVLTGMSCGQGKTCRRGVCGKHKFLI</sequence>
<evidence type="ECO:0000313" key="8">
    <source>
        <dbReference type="EMBL" id="JAP79562.1"/>
    </source>
</evidence>
<protein>
    <submittedName>
        <fullName evidence="8">Reprolysin</fullName>
    </submittedName>
</protein>
<evidence type="ECO:0000256" key="1">
    <source>
        <dbReference type="ARBA" id="ARBA00022670"/>
    </source>
</evidence>
<dbReference type="PANTHER" id="PTHR11905:SF159">
    <property type="entry name" value="ADAM METALLOPROTEASE"/>
    <property type="match status" value="1"/>
</dbReference>
<feature type="active site" evidence="5">
    <location>
        <position position="369"/>
    </location>
</feature>
<dbReference type="PROSITE" id="PS50215">
    <property type="entry name" value="ADAM_MEPRO"/>
    <property type="match status" value="1"/>
</dbReference>
<feature type="domain" description="Peptidase M12B" evidence="7">
    <location>
        <begin position="222"/>
        <end position="428"/>
    </location>
</feature>
<dbReference type="AlphaFoldDB" id="A0A131YLY5"/>
<dbReference type="GO" id="GO:0004222">
    <property type="term" value="F:metalloendopeptidase activity"/>
    <property type="evidence" value="ECO:0007669"/>
    <property type="project" value="InterPro"/>
</dbReference>
<evidence type="ECO:0000256" key="5">
    <source>
        <dbReference type="PROSITE-ProRule" id="PRU00276"/>
    </source>
</evidence>
<dbReference type="GO" id="GO:0046872">
    <property type="term" value="F:metal ion binding"/>
    <property type="evidence" value="ECO:0007669"/>
    <property type="project" value="UniProtKB-KW"/>
</dbReference>
<comment type="caution">
    <text evidence="5">Lacks conserved residue(s) required for the propagation of feature annotation.</text>
</comment>
<feature type="binding site" evidence="5">
    <location>
        <position position="372"/>
    </location>
    <ligand>
        <name>Zn(2+)</name>
        <dbReference type="ChEBI" id="CHEBI:29105"/>
        <note>catalytic</note>
    </ligand>
</feature>
<proteinExistence type="predicted"/>
<name>A0A131YLY5_RHIAP</name>
<evidence type="ECO:0000256" key="4">
    <source>
        <dbReference type="ARBA" id="ARBA00023049"/>
    </source>
</evidence>
<dbReference type="Pfam" id="PF01421">
    <property type="entry name" value="Reprolysin"/>
    <property type="match status" value="1"/>
</dbReference>
<keyword evidence="5" id="KW-0479">Metal-binding</keyword>
<feature type="region of interest" description="Disordered" evidence="6">
    <location>
        <begin position="191"/>
        <end position="218"/>
    </location>
</feature>
<organism evidence="8">
    <name type="scientific">Rhipicephalus appendiculatus</name>
    <name type="common">Brown ear tick</name>
    <dbReference type="NCBI Taxonomy" id="34631"/>
    <lineage>
        <taxon>Eukaryota</taxon>
        <taxon>Metazoa</taxon>
        <taxon>Ecdysozoa</taxon>
        <taxon>Arthropoda</taxon>
        <taxon>Chelicerata</taxon>
        <taxon>Arachnida</taxon>
        <taxon>Acari</taxon>
        <taxon>Parasitiformes</taxon>
        <taxon>Ixodida</taxon>
        <taxon>Ixodoidea</taxon>
        <taxon>Ixodidae</taxon>
        <taxon>Rhipicephalinae</taxon>
        <taxon>Rhipicephalus</taxon>
        <taxon>Rhipicephalus</taxon>
    </lineage>
</organism>
<dbReference type="PANTHER" id="PTHR11905">
    <property type="entry name" value="ADAM A DISINTEGRIN AND METALLOPROTEASE DOMAIN"/>
    <property type="match status" value="1"/>
</dbReference>
<feature type="compositionally biased region" description="Basic residues" evidence="6">
    <location>
        <begin position="193"/>
        <end position="207"/>
    </location>
</feature>
<evidence type="ECO:0000256" key="6">
    <source>
        <dbReference type="SAM" id="MobiDB-lite"/>
    </source>
</evidence>
<dbReference type="GO" id="GO:0006509">
    <property type="term" value="P:membrane protein ectodomain proteolysis"/>
    <property type="evidence" value="ECO:0007669"/>
    <property type="project" value="TreeGrafter"/>
</dbReference>
<dbReference type="Gene3D" id="3.40.390.10">
    <property type="entry name" value="Collagenase (Catalytic Domain)"/>
    <property type="match status" value="1"/>
</dbReference>
<dbReference type="InterPro" id="IPR034030">
    <property type="entry name" value="ZnMc_salivary_gland_MPs"/>
</dbReference>
<evidence type="ECO:0000256" key="3">
    <source>
        <dbReference type="ARBA" id="ARBA00022833"/>
    </source>
</evidence>
<dbReference type="CDD" id="cd04272">
    <property type="entry name" value="ZnMc_salivary_gland_MPs"/>
    <property type="match status" value="1"/>
</dbReference>
<dbReference type="InterPro" id="IPR024079">
    <property type="entry name" value="MetalloPept_cat_dom_sf"/>
</dbReference>
<dbReference type="SUPFAM" id="SSF55486">
    <property type="entry name" value="Metalloproteases ('zincins'), catalytic domain"/>
    <property type="match status" value="1"/>
</dbReference>
<evidence type="ECO:0000256" key="2">
    <source>
        <dbReference type="ARBA" id="ARBA00022801"/>
    </source>
</evidence>
<keyword evidence="3 5" id="KW-0862">Zinc</keyword>
<keyword evidence="1" id="KW-0645">Protease</keyword>
<keyword evidence="4" id="KW-0482">Metalloprotease</keyword>
<keyword evidence="2" id="KW-0378">Hydrolase</keyword>